<evidence type="ECO:0000259" key="2">
    <source>
        <dbReference type="Pfam" id="PF25909"/>
    </source>
</evidence>
<dbReference type="Pfam" id="PF25909">
    <property type="entry name" value="zf-C2H2_AHC1"/>
    <property type="match status" value="1"/>
</dbReference>
<dbReference type="OrthoDB" id="5355528at2759"/>
<evidence type="ECO:0000313" key="4">
    <source>
        <dbReference type="Proteomes" id="UP000469558"/>
    </source>
</evidence>
<reference evidence="3 4" key="1">
    <citation type="submission" date="2018-05" db="EMBL/GenBank/DDBJ databases">
        <title>Genome sequencing and assembly of the regulated plant pathogen Lachnellula willkommii and related sister species for the development of diagnostic species identification markers.</title>
        <authorList>
            <person name="Giroux E."/>
            <person name="Bilodeau G."/>
        </authorList>
    </citation>
    <scope>NUCLEOTIDE SEQUENCE [LARGE SCALE GENOMIC DNA]</scope>
    <source>
        <strain evidence="3 4">CBS 268.59</strain>
    </source>
</reference>
<feature type="compositionally biased region" description="Acidic residues" evidence="1">
    <location>
        <begin position="545"/>
        <end position="561"/>
    </location>
</feature>
<keyword evidence="4" id="KW-1185">Reference proteome</keyword>
<protein>
    <recommendedName>
        <fullName evidence="2">AHC1-like C2H2 zinc-finger domain-containing protein</fullName>
    </recommendedName>
</protein>
<feature type="compositionally biased region" description="Polar residues" evidence="1">
    <location>
        <begin position="505"/>
        <end position="521"/>
    </location>
</feature>
<evidence type="ECO:0000256" key="1">
    <source>
        <dbReference type="SAM" id="MobiDB-lite"/>
    </source>
</evidence>
<dbReference type="Proteomes" id="UP000469558">
    <property type="component" value="Unassembled WGS sequence"/>
</dbReference>
<feature type="compositionally biased region" description="Low complexity" evidence="1">
    <location>
        <begin position="430"/>
        <end position="444"/>
    </location>
</feature>
<name>A0A8T9BYB6_9HELO</name>
<feature type="compositionally biased region" description="Basic and acidic residues" evidence="1">
    <location>
        <begin position="575"/>
        <end position="595"/>
    </location>
</feature>
<feature type="region of interest" description="Disordered" evidence="1">
    <location>
        <begin position="403"/>
        <end position="488"/>
    </location>
</feature>
<sequence>MAPVAVPAVNILPGGDSSKRKRGSSEDAPESMDTHDAKRRKQDPVNLPTPPTENVNGTQVTREDVHVVAQGRVRDLIESQFGLEIMLKHQELRLINQELAKCQVALEQLRRCHLIPYPSSQGTPDSMLNVANGTGPSLCQSGNASQWAPAYGVTDGPYTRHYSKWLIPDPSFDGMPVDMNKGFEGSRASKSLVEGRATRHSYAVENSTPIGKSRSQRNSVGGVQKLQALSSGYPEPKGKVGPSILKRHADGQMVKLVCIDCKRENFSSTQGFINHCRIAHHRDFKSHEEAAIASGQPVEVNESGGIVGEEKTPKSASSGLVHPFVESAASNTNAYAKLLSRIDASMALFKQGKLPGVTKIPTSDEFVPSSKTPHLSNLLRQKGFAGNLPEIVSDAKKCVDFDRFSSPDEDPDTVETPINRKGFGGRDSTPAMRMPARAAMSPAPLGRPGSSKGVDDKSGRFSGISPRLSDSTPVINTSATPIHIPSSNLNEHHIQQGHEMDLEMTSPSISDLSPNTVASNNAPPPSLVSDDDDGDDAESVSSVDEHEEDSDVAEIDIEDLDGVDKVPRIGGKNGMRKEEKHVTFIKETGNERRSN</sequence>
<comment type="caution">
    <text evidence="3">The sequence shown here is derived from an EMBL/GenBank/DDBJ whole genome shotgun (WGS) entry which is preliminary data.</text>
</comment>
<organism evidence="3 4">
    <name type="scientific">Lachnellula suecica</name>
    <dbReference type="NCBI Taxonomy" id="602035"/>
    <lineage>
        <taxon>Eukaryota</taxon>
        <taxon>Fungi</taxon>
        <taxon>Dikarya</taxon>
        <taxon>Ascomycota</taxon>
        <taxon>Pezizomycotina</taxon>
        <taxon>Leotiomycetes</taxon>
        <taxon>Helotiales</taxon>
        <taxon>Lachnaceae</taxon>
        <taxon>Lachnellula</taxon>
    </lineage>
</organism>
<dbReference type="AlphaFoldDB" id="A0A8T9BYB6"/>
<accession>A0A8T9BYB6</accession>
<gene>
    <name evidence="3" type="ORF">LSUE1_G005531</name>
</gene>
<feature type="region of interest" description="Disordered" evidence="1">
    <location>
        <begin position="1"/>
        <end position="57"/>
    </location>
</feature>
<evidence type="ECO:0000313" key="3">
    <source>
        <dbReference type="EMBL" id="TVY68880.1"/>
    </source>
</evidence>
<feature type="compositionally biased region" description="Acidic residues" evidence="1">
    <location>
        <begin position="529"/>
        <end position="538"/>
    </location>
</feature>
<dbReference type="EMBL" id="QGMK01001388">
    <property type="protein sequence ID" value="TVY68880.1"/>
    <property type="molecule type" value="Genomic_DNA"/>
</dbReference>
<dbReference type="InterPro" id="IPR058706">
    <property type="entry name" value="zf-C2H2_AHC1-like"/>
</dbReference>
<proteinExistence type="predicted"/>
<feature type="domain" description="AHC1-like C2H2 zinc-finger" evidence="2">
    <location>
        <begin position="243"/>
        <end position="291"/>
    </location>
</feature>
<feature type="compositionally biased region" description="Polar residues" evidence="1">
    <location>
        <begin position="468"/>
        <end position="488"/>
    </location>
</feature>
<feature type="region of interest" description="Disordered" evidence="1">
    <location>
        <begin position="500"/>
        <end position="595"/>
    </location>
</feature>